<comment type="caution">
    <text evidence="2">The sequence shown here is derived from an EMBL/GenBank/DDBJ whole genome shotgun (WGS) entry which is preliminary data.</text>
</comment>
<evidence type="ECO:0000256" key="1">
    <source>
        <dbReference type="SAM" id="MobiDB-lite"/>
    </source>
</evidence>
<reference evidence="2" key="1">
    <citation type="journal article" date="2015" name="Nature">
        <title>Complex archaea that bridge the gap between prokaryotes and eukaryotes.</title>
        <authorList>
            <person name="Spang A."/>
            <person name="Saw J.H."/>
            <person name="Jorgensen S.L."/>
            <person name="Zaremba-Niedzwiedzka K."/>
            <person name="Martijn J."/>
            <person name="Lind A.E."/>
            <person name="van Eijk R."/>
            <person name="Schleper C."/>
            <person name="Guy L."/>
            <person name="Ettema T.J."/>
        </authorList>
    </citation>
    <scope>NUCLEOTIDE SEQUENCE</scope>
</reference>
<feature type="region of interest" description="Disordered" evidence="1">
    <location>
        <begin position="84"/>
        <end position="129"/>
    </location>
</feature>
<sequence>MTTITMTSEERSKIARDFLKQKTLRSIPQMSEDLNIPYGTLEGWTRRHSDDLKTTKDGRTRMLEMNSGLFELVSKYKPISKEARRKLSSKMKKSWKKRSDNGAPKDAGRFEVSDVESEPVDETIGPEDLGSNEFLAASEHIRKLGENLIFMADQLKKHEEKIMQIKSILFAE</sequence>
<evidence type="ECO:0000313" key="2">
    <source>
        <dbReference type="EMBL" id="KKM90553.1"/>
    </source>
</evidence>
<dbReference type="AlphaFoldDB" id="A0A0F9LAY2"/>
<dbReference type="EMBL" id="LAZR01006657">
    <property type="protein sequence ID" value="KKM90553.1"/>
    <property type="molecule type" value="Genomic_DNA"/>
</dbReference>
<feature type="compositionally biased region" description="Basic residues" evidence="1">
    <location>
        <begin position="84"/>
        <end position="96"/>
    </location>
</feature>
<organism evidence="2">
    <name type="scientific">marine sediment metagenome</name>
    <dbReference type="NCBI Taxonomy" id="412755"/>
    <lineage>
        <taxon>unclassified sequences</taxon>
        <taxon>metagenomes</taxon>
        <taxon>ecological metagenomes</taxon>
    </lineage>
</organism>
<accession>A0A0F9LAY2</accession>
<protein>
    <submittedName>
        <fullName evidence="2">Uncharacterized protein</fullName>
    </submittedName>
</protein>
<proteinExistence type="predicted"/>
<gene>
    <name evidence="2" type="ORF">LCGC14_1237480</name>
</gene>
<name>A0A0F9LAY2_9ZZZZ</name>
<feature type="compositionally biased region" description="Acidic residues" evidence="1">
    <location>
        <begin position="113"/>
        <end position="125"/>
    </location>
</feature>